<dbReference type="InterPro" id="IPR018958">
    <property type="entry name" value="Knr4/Smi1-like_dom"/>
</dbReference>
<organism evidence="2 3">
    <name type="scientific">Hymenobacter luteus</name>
    <dbReference type="NCBI Taxonomy" id="1411122"/>
    <lineage>
        <taxon>Bacteria</taxon>
        <taxon>Pseudomonadati</taxon>
        <taxon>Bacteroidota</taxon>
        <taxon>Cytophagia</taxon>
        <taxon>Cytophagales</taxon>
        <taxon>Hymenobacteraceae</taxon>
        <taxon>Hymenobacter</taxon>
    </lineage>
</organism>
<evidence type="ECO:0000313" key="2">
    <source>
        <dbReference type="EMBL" id="MBB6059764.1"/>
    </source>
</evidence>
<dbReference type="SUPFAM" id="SSF160631">
    <property type="entry name" value="SMI1/KNR4-like"/>
    <property type="match status" value="1"/>
</dbReference>
<reference evidence="2 3" key="1">
    <citation type="submission" date="2020-08" db="EMBL/GenBank/DDBJ databases">
        <title>Genomic Encyclopedia of Type Strains, Phase IV (KMG-IV): sequencing the most valuable type-strain genomes for metagenomic binning, comparative biology and taxonomic classification.</title>
        <authorList>
            <person name="Goeker M."/>
        </authorList>
    </citation>
    <scope>NUCLEOTIDE SEQUENCE [LARGE SCALE GENOMIC DNA]</scope>
    <source>
        <strain evidence="2 3">DSM 26718</strain>
    </source>
</reference>
<evidence type="ECO:0000313" key="3">
    <source>
        <dbReference type="Proteomes" id="UP000532746"/>
    </source>
</evidence>
<gene>
    <name evidence="2" type="ORF">HNQ93_002624</name>
</gene>
<evidence type="ECO:0000259" key="1">
    <source>
        <dbReference type="Pfam" id="PF09346"/>
    </source>
</evidence>
<dbReference type="AlphaFoldDB" id="A0A7W9T3G3"/>
<comment type="caution">
    <text evidence="2">The sequence shown here is derived from an EMBL/GenBank/DDBJ whole genome shotgun (WGS) entry which is preliminary data.</text>
</comment>
<feature type="domain" description="Knr4/Smi1-like" evidence="1">
    <location>
        <begin position="31"/>
        <end position="151"/>
    </location>
</feature>
<keyword evidence="3" id="KW-1185">Reference proteome</keyword>
<dbReference type="Proteomes" id="UP000532746">
    <property type="component" value="Unassembled WGS sequence"/>
</dbReference>
<name>A0A7W9T3G3_9BACT</name>
<dbReference type="InterPro" id="IPR037883">
    <property type="entry name" value="Knr4/Smi1-like_sf"/>
</dbReference>
<sequence length="180" mass="20576">MSIFDRLRKKSITQFDNAYLTAHRFTDGKGFPPSYIDFATHLGWGRLCGLFLIYVPLGQHPDSWTIRSPCIKQAMDSFYEEMEHDPFLLEPDGYEGIEQSLVPFATSENGEYLVWDLAHRSSDDELPIYVLAARMGGIRYGAPNLYDFVERCENDEAVKSMLGPGYAKLPLIFEPLPLER</sequence>
<protein>
    <recommendedName>
        <fullName evidence="1">Knr4/Smi1-like domain-containing protein</fullName>
    </recommendedName>
</protein>
<dbReference type="Gene3D" id="3.40.1580.10">
    <property type="entry name" value="SMI1/KNR4-like"/>
    <property type="match status" value="1"/>
</dbReference>
<dbReference type="EMBL" id="JACHGG010000003">
    <property type="protein sequence ID" value="MBB6059764.1"/>
    <property type="molecule type" value="Genomic_DNA"/>
</dbReference>
<proteinExistence type="predicted"/>
<dbReference type="RefSeq" id="WP_183403793.1">
    <property type="nucleotide sequence ID" value="NZ_JACHGG010000003.1"/>
</dbReference>
<dbReference type="Pfam" id="PF09346">
    <property type="entry name" value="SMI1_KNR4"/>
    <property type="match status" value="1"/>
</dbReference>
<accession>A0A7W9T3G3</accession>